<keyword evidence="2 3" id="KW-0040">ANK repeat</keyword>
<dbReference type="InterPro" id="IPR050776">
    <property type="entry name" value="Ank_Repeat/CDKN_Inhibitor"/>
</dbReference>
<dbReference type="SMART" id="SM00248">
    <property type="entry name" value="ANK"/>
    <property type="match status" value="4"/>
</dbReference>
<evidence type="ECO:0000256" key="4">
    <source>
        <dbReference type="SAM" id="MobiDB-lite"/>
    </source>
</evidence>
<comment type="caution">
    <text evidence="5">The sequence shown here is derived from an EMBL/GenBank/DDBJ whole genome shotgun (WGS) entry which is preliminary data.</text>
</comment>
<dbReference type="Proteomes" id="UP001165080">
    <property type="component" value="Unassembled WGS sequence"/>
</dbReference>
<evidence type="ECO:0000256" key="1">
    <source>
        <dbReference type="ARBA" id="ARBA00022737"/>
    </source>
</evidence>
<dbReference type="Gene3D" id="1.25.40.20">
    <property type="entry name" value="Ankyrin repeat-containing domain"/>
    <property type="match status" value="2"/>
</dbReference>
<evidence type="ECO:0000256" key="3">
    <source>
        <dbReference type="PROSITE-ProRule" id="PRU00023"/>
    </source>
</evidence>
<proteinExistence type="predicted"/>
<dbReference type="PROSITE" id="PS50297">
    <property type="entry name" value="ANK_REP_REGION"/>
    <property type="match status" value="3"/>
</dbReference>
<dbReference type="SUPFAM" id="SSF48403">
    <property type="entry name" value="Ankyrin repeat"/>
    <property type="match status" value="1"/>
</dbReference>
<dbReference type="PANTHER" id="PTHR24201">
    <property type="entry name" value="ANK_REP_REGION DOMAIN-CONTAINING PROTEIN"/>
    <property type="match status" value="1"/>
</dbReference>
<keyword evidence="1" id="KW-0677">Repeat</keyword>
<name>A0A9W6BAC1_9CHLO</name>
<dbReference type="EMBL" id="BRXU01000001">
    <property type="protein sequence ID" value="GLC47841.1"/>
    <property type="molecule type" value="Genomic_DNA"/>
</dbReference>
<dbReference type="InterPro" id="IPR002110">
    <property type="entry name" value="Ankyrin_rpt"/>
</dbReference>
<evidence type="ECO:0000313" key="6">
    <source>
        <dbReference type="Proteomes" id="UP001165080"/>
    </source>
</evidence>
<evidence type="ECO:0000313" key="5">
    <source>
        <dbReference type="EMBL" id="GLC47841.1"/>
    </source>
</evidence>
<dbReference type="PROSITE" id="PS50088">
    <property type="entry name" value="ANK_REPEAT"/>
    <property type="match status" value="3"/>
</dbReference>
<evidence type="ECO:0000256" key="2">
    <source>
        <dbReference type="ARBA" id="ARBA00023043"/>
    </source>
</evidence>
<dbReference type="OrthoDB" id="71307at2759"/>
<dbReference type="Pfam" id="PF12796">
    <property type="entry name" value="Ank_2"/>
    <property type="match status" value="1"/>
</dbReference>
<feature type="region of interest" description="Disordered" evidence="4">
    <location>
        <begin position="302"/>
        <end position="322"/>
    </location>
</feature>
<accession>A0A9W6BAC1</accession>
<gene>
    <name evidence="5" type="primary">PLEST000579</name>
    <name evidence="5" type="ORF">PLESTB_000031400</name>
</gene>
<organism evidence="5 6">
    <name type="scientific">Pleodorina starrii</name>
    <dbReference type="NCBI Taxonomy" id="330485"/>
    <lineage>
        <taxon>Eukaryota</taxon>
        <taxon>Viridiplantae</taxon>
        <taxon>Chlorophyta</taxon>
        <taxon>core chlorophytes</taxon>
        <taxon>Chlorophyceae</taxon>
        <taxon>CS clade</taxon>
        <taxon>Chlamydomonadales</taxon>
        <taxon>Volvocaceae</taxon>
        <taxon>Pleodorina</taxon>
    </lineage>
</organism>
<sequence>MPNKAPALPARKAAGRRTAAAHTRQLPILDAQTVTLEDGTEVPIKIPPGMPAAQAQALVAYLKANPAAAKAAYEQAQMVMRNPAMANAFTNMMAPQAPAMMERLSALKDDPELQDMFEDMKTNGAAAFQKYWDDTDMMLKISQKLRALDVNRDAGQAAPAAEGGAEPAEAKKLITNLHDAAKHGDLEAATKFIEEGADVNALNDRGISALGVAVGFNRLEVVQLLIAKGGDLSFRDPKKNTLMHYAAGYGRLAIAKALLAAGAELDAKNDADQTPVDVAKLNKERDMAKFLEEKGAAAAAAAKPAETAEADAPAAPAAEASA</sequence>
<feature type="repeat" description="ANK" evidence="3">
    <location>
        <begin position="238"/>
        <end position="270"/>
    </location>
</feature>
<feature type="repeat" description="ANK" evidence="3">
    <location>
        <begin position="205"/>
        <end position="237"/>
    </location>
</feature>
<dbReference type="InterPro" id="IPR036770">
    <property type="entry name" value="Ankyrin_rpt-contain_sf"/>
</dbReference>
<feature type="region of interest" description="Disordered" evidence="4">
    <location>
        <begin position="1"/>
        <end position="22"/>
    </location>
</feature>
<feature type="repeat" description="ANK" evidence="3">
    <location>
        <begin position="172"/>
        <end position="204"/>
    </location>
</feature>
<keyword evidence="6" id="KW-1185">Reference proteome</keyword>
<protein>
    <submittedName>
        <fullName evidence="5">Uncharacterized protein</fullName>
    </submittedName>
</protein>
<dbReference type="AlphaFoldDB" id="A0A9W6BAC1"/>
<feature type="compositionally biased region" description="Low complexity" evidence="4">
    <location>
        <begin position="10"/>
        <end position="22"/>
    </location>
</feature>
<reference evidence="5 6" key="1">
    <citation type="journal article" date="2023" name="Commun. Biol.">
        <title>Reorganization of the ancestral sex-determining regions during the evolution of trioecy in Pleodorina starrii.</title>
        <authorList>
            <person name="Takahashi K."/>
            <person name="Suzuki S."/>
            <person name="Kawai-Toyooka H."/>
            <person name="Yamamoto K."/>
            <person name="Hamaji T."/>
            <person name="Ootsuki R."/>
            <person name="Yamaguchi H."/>
            <person name="Kawachi M."/>
            <person name="Higashiyama T."/>
            <person name="Nozaki H."/>
        </authorList>
    </citation>
    <scope>NUCLEOTIDE SEQUENCE [LARGE SCALE GENOMIC DNA]</scope>
    <source>
        <strain evidence="5 6">NIES-4479</strain>
    </source>
</reference>